<dbReference type="Proteomes" id="UP000790347">
    <property type="component" value="Unassembled WGS sequence"/>
</dbReference>
<reference evidence="1" key="2">
    <citation type="journal article" date="2022" name="Res Sq">
        <title>Comparative Genomics Reveals Insights into the Divergent Evolution of Astigmatic Mites and Household Pest Adaptations.</title>
        <authorList>
            <person name="Xiong Q."/>
            <person name="Wan A.T.-Y."/>
            <person name="Liu X.-Y."/>
            <person name="Fung C.S.-H."/>
            <person name="Xiao X."/>
            <person name="Malainual N."/>
            <person name="Hou J."/>
            <person name="Wang L."/>
            <person name="Wang M."/>
            <person name="Yang K."/>
            <person name="Cui Y."/>
            <person name="Leung E."/>
            <person name="Nong W."/>
            <person name="Shin S.-K."/>
            <person name="Au S."/>
            <person name="Jeong K.Y."/>
            <person name="Chew F.T."/>
            <person name="Hui J."/>
            <person name="Leung T.F."/>
            <person name="Tungtrongchitr A."/>
            <person name="Zhong N."/>
            <person name="Liu Z."/>
            <person name="Tsui S."/>
        </authorList>
    </citation>
    <scope>NUCLEOTIDE SEQUENCE</scope>
    <source>
        <strain evidence="1">Derf</strain>
        <tissue evidence="1">Whole organism</tissue>
    </source>
</reference>
<organism evidence="1 2">
    <name type="scientific">Dermatophagoides farinae</name>
    <name type="common">American house dust mite</name>
    <dbReference type="NCBI Taxonomy" id="6954"/>
    <lineage>
        <taxon>Eukaryota</taxon>
        <taxon>Metazoa</taxon>
        <taxon>Ecdysozoa</taxon>
        <taxon>Arthropoda</taxon>
        <taxon>Chelicerata</taxon>
        <taxon>Arachnida</taxon>
        <taxon>Acari</taxon>
        <taxon>Acariformes</taxon>
        <taxon>Sarcoptiformes</taxon>
        <taxon>Astigmata</taxon>
        <taxon>Psoroptidia</taxon>
        <taxon>Analgoidea</taxon>
        <taxon>Pyroglyphidae</taxon>
        <taxon>Dermatophagoidinae</taxon>
        <taxon>Dermatophagoides</taxon>
    </lineage>
</organism>
<reference evidence="1" key="1">
    <citation type="submission" date="2013-05" db="EMBL/GenBank/DDBJ databases">
        <authorList>
            <person name="Yim A.K.Y."/>
            <person name="Chan T.F."/>
            <person name="Ji K.M."/>
            <person name="Liu X.Y."/>
            <person name="Zhou J.W."/>
            <person name="Li R.Q."/>
            <person name="Yang K.Y."/>
            <person name="Li J."/>
            <person name="Li M."/>
            <person name="Law P.T.W."/>
            <person name="Wu Y.L."/>
            <person name="Cai Z.L."/>
            <person name="Qin H."/>
            <person name="Bao Y."/>
            <person name="Leung R.K.K."/>
            <person name="Ng P.K.S."/>
            <person name="Zou J."/>
            <person name="Zhong X.J."/>
            <person name="Ran P.X."/>
            <person name="Zhong N.S."/>
            <person name="Liu Z.G."/>
            <person name="Tsui S.K.W."/>
        </authorList>
    </citation>
    <scope>NUCLEOTIDE SEQUENCE</scope>
    <source>
        <strain evidence="1">Derf</strain>
        <tissue evidence="1">Whole organism</tissue>
    </source>
</reference>
<sequence>MASCSNDPCLKTVVTSPSSSKRKFENILAQDGKFKYSDSGRLQPTVHMKGLSVAYQEEMIPG</sequence>
<evidence type="ECO:0000313" key="2">
    <source>
        <dbReference type="Proteomes" id="UP000790347"/>
    </source>
</evidence>
<comment type="caution">
    <text evidence="1">The sequence shown here is derived from an EMBL/GenBank/DDBJ whole genome shotgun (WGS) entry which is preliminary data.</text>
</comment>
<gene>
    <name evidence="1" type="ORF">DERF_002693</name>
</gene>
<dbReference type="EMBL" id="ASGP02000001">
    <property type="protein sequence ID" value="KAH9528779.1"/>
    <property type="molecule type" value="Genomic_DNA"/>
</dbReference>
<dbReference type="AlphaFoldDB" id="A0A922IG19"/>
<keyword evidence="2" id="KW-1185">Reference proteome</keyword>
<protein>
    <submittedName>
        <fullName evidence="1">Uncharacterized protein</fullName>
    </submittedName>
</protein>
<proteinExistence type="predicted"/>
<evidence type="ECO:0000313" key="1">
    <source>
        <dbReference type="EMBL" id="KAH9528779.1"/>
    </source>
</evidence>
<accession>A0A922IG19</accession>
<name>A0A922IG19_DERFA</name>